<evidence type="ECO:0000313" key="2">
    <source>
        <dbReference type="EMBL" id="CUV20893.1"/>
    </source>
</evidence>
<organism evidence="2">
    <name type="scientific">Ralstonia solanacearum</name>
    <name type="common">Pseudomonas solanacearum</name>
    <dbReference type="NCBI Taxonomy" id="305"/>
    <lineage>
        <taxon>Bacteria</taxon>
        <taxon>Pseudomonadati</taxon>
        <taxon>Pseudomonadota</taxon>
        <taxon>Betaproteobacteria</taxon>
        <taxon>Burkholderiales</taxon>
        <taxon>Burkholderiaceae</taxon>
        <taxon>Ralstonia</taxon>
        <taxon>Ralstonia solanacearum species complex</taxon>
    </lineage>
</organism>
<accession>A0A0S4UFB5</accession>
<evidence type="ECO:0000256" key="1">
    <source>
        <dbReference type="SAM" id="Phobius"/>
    </source>
</evidence>
<feature type="transmembrane region" description="Helical" evidence="1">
    <location>
        <begin position="82"/>
        <end position="105"/>
    </location>
</feature>
<sequence>MGDALGEHVHALFADAGAVVAVKPCLGEGEGVLGQSRGALDTGGLGQVLRDLQGETVDAEARCFGGELWELGRGGLLGAYCWGLYGLVAFAGLLLLAEALFLFGIRCRSRLTRRGLSENEVGEGGQQRANDAERSRQ</sequence>
<name>A0A0S4UFB5_RALSL</name>
<keyword evidence="1" id="KW-0472">Membrane</keyword>
<proteinExistence type="predicted"/>
<evidence type="ECO:0008006" key="3">
    <source>
        <dbReference type="Google" id="ProtNLM"/>
    </source>
</evidence>
<gene>
    <name evidence="2" type="ORF">PSS4_v1_1890006</name>
</gene>
<reference evidence="2" key="1">
    <citation type="submission" date="2015-10" db="EMBL/GenBank/DDBJ databases">
        <authorList>
            <person name="Gilbert D.G."/>
        </authorList>
    </citation>
    <scope>NUCLEOTIDE SEQUENCE</scope>
    <source>
        <strain evidence="2">Phyl III-seqv23</strain>
    </source>
</reference>
<protein>
    <recommendedName>
        <fullName evidence="3">Transmembrane protein</fullName>
    </recommendedName>
</protein>
<dbReference type="AlphaFoldDB" id="A0A0S4UFB5"/>
<keyword evidence="1" id="KW-0812">Transmembrane</keyword>
<dbReference type="EMBL" id="LN899821">
    <property type="protein sequence ID" value="CUV20893.1"/>
    <property type="molecule type" value="Genomic_DNA"/>
</dbReference>
<keyword evidence="1" id="KW-1133">Transmembrane helix</keyword>